<dbReference type="PANTHER" id="PTHR14187">
    <property type="entry name" value="ALPHA KINASE/ELONGATION FACTOR 2 KINASE"/>
    <property type="match status" value="1"/>
</dbReference>
<evidence type="ECO:0000313" key="5">
    <source>
        <dbReference type="Proteomes" id="UP001301958"/>
    </source>
</evidence>
<gene>
    <name evidence="4" type="ORF">QBC38DRAFT_478430</name>
</gene>
<dbReference type="AlphaFoldDB" id="A0AAN7BQ94"/>
<keyword evidence="2" id="KW-0067">ATP-binding</keyword>
<evidence type="ECO:0000313" key="4">
    <source>
        <dbReference type="EMBL" id="KAK4227138.1"/>
    </source>
</evidence>
<evidence type="ECO:0000256" key="1">
    <source>
        <dbReference type="ARBA" id="ARBA00022741"/>
    </source>
</evidence>
<proteinExistence type="predicted"/>
<name>A0AAN7BQ94_9PEZI</name>
<comment type="caution">
    <text evidence="4">The sequence shown here is derived from an EMBL/GenBank/DDBJ whole genome shotgun (WGS) entry which is preliminary data.</text>
</comment>
<keyword evidence="1" id="KW-0547">Nucleotide-binding</keyword>
<keyword evidence="5" id="KW-1185">Reference proteome</keyword>
<dbReference type="InterPro" id="IPR013126">
    <property type="entry name" value="Hsp_70_fam"/>
</dbReference>
<sequence length="682" mass="75960">MDKFRQPRVKYQSNSNQGQLAYVAPSQYLGAQIQQPPHSPHHQSSRGSYGPPLQSQSPSSSVFSGIPSFSNPQLPPVLSFPGVVKSPGNRFLAIGIDFGTTYCGVSWALSDTPDAIHEITEWPAEYFMNSAQDQVPTQLDLKTGKWGYEVTPNMKPIKWFKLLLLKDSDIDRDEIRKSVHLEDARKQLASHRPPLSPTDAVGMYLGKLWKHTYSKLGSMMTVDNIPLRVAITVPAIWPPYAEEAMRKAAAIAGITEERDIGQTTLDLVQEPEAAALSIFLDRRDLPEIQPRETFVVCDAGGGTVDVISYTVQSISPFHVGECVNGDGRLAGAYKVDEAFAAHLRWNVKLKIDSLPVSDHNSFVTKEWEMGAKRSFTGNPEPREFNMTPPAKAIKTRDRLRGKGGLVITKEAMAGFFDQSLTGIRSLISDQIKGVQSKTGKKPRNILLVGGLGGSQYIYNQLELQYPNQVLRPIRPWSAVAHGAVIRLLQDKMPSLPNLSHEQRAMISRIPEVTTRKARYSYGVVYSPYVNSLSDFDDSLDKVSITPEGDRCTSRMKWYLHQGDELSKKLPVLFKFVEFATASTLPQKCNFVIMYSQTNPPPKRKDSSVLELCRIECDWDKPFSEWKEISGTGNAVGTGPWSGSGWRKHEGLTLAMRFGGQPKFTLKVGHNEAEKEVKVEYSS</sequence>
<protein>
    <submittedName>
        <fullName evidence="4">Uncharacterized protein</fullName>
    </submittedName>
</protein>
<dbReference type="Pfam" id="PF00012">
    <property type="entry name" value="HSP70"/>
    <property type="match status" value="1"/>
</dbReference>
<dbReference type="PANTHER" id="PTHR14187:SF5">
    <property type="entry name" value="HEAT SHOCK 70 KDA PROTEIN 12A"/>
    <property type="match status" value="1"/>
</dbReference>
<dbReference type="Gene3D" id="3.30.420.40">
    <property type="match status" value="2"/>
</dbReference>
<dbReference type="CDD" id="cd10170">
    <property type="entry name" value="ASKHA_NBD_HSP70"/>
    <property type="match status" value="1"/>
</dbReference>
<accession>A0AAN7BQ94</accession>
<feature type="compositionally biased region" description="Low complexity" evidence="3">
    <location>
        <begin position="48"/>
        <end position="65"/>
    </location>
</feature>
<feature type="region of interest" description="Disordered" evidence="3">
    <location>
        <begin position="31"/>
        <end position="65"/>
    </location>
</feature>
<dbReference type="InterPro" id="IPR043129">
    <property type="entry name" value="ATPase_NBD"/>
</dbReference>
<dbReference type="Gene3D" id="3.90.640.10">
    <property type="entry name" value="Actin, Chain A, domain 4"/>
    <property type="match status" value="1"/>
</dbReference>
<evidence type="ECO:0000256" key="2">
    <source>
        <dbReference type="ARBA" id="ARBA00022840"/>
    </source>
</evidence>
<evidence type="ECO:0000256" key="3">
    <source>
        <dbReference type="SAM" id="MobiDB-lite"/>
    </source>
</evidence>
<organism evidence="4 5">
    <name type="scientific">Podospora fimiseda</name>
    <dbReference type="NCBI Taxonomy" id="252190"/>
    <lineage>
        <taxon>Eukaryota</taxon>
        <taxon>Fungi</taxon>
        <taxon>Dikarya</taxon>
        <taxon>Ascomycota</taxon>
        <taxon>Pezizomycotina</taxon>
        <taxon>Sordariomycetes</taxon>
        <taxon>Sordariomycetidae</taxon>
        <taxon>Sordariales</taxon>
        <taxon>Podosporaceae</taxon>
        <taxon>Podospora</taxon>
    </lineage>
</organism>
<dbReference type="SUPFAM" id="SSF53067">
    <property type="entry name" value="Actin-like ATPase domain"/>
    <property type="match status" value="2"/>
</dbReference>
<dbReference type="EMBL" id="MU865335">
    <property type="protein sequence ID" value="KAK4227138.1"/>
    <property type="molecule type" value="Genomic_DNA"/>
</dbReference>
<reference evidence="4" key="1">
    <citation type="journal article" date="2023" name="Mol. Phylogenet. Evol.">
        <title>Genome-scale phylogeny and comparative genomics of the fungal order Sordariales.</title>
        <authorList>
            <person name="Hensen N."/>
            <person name="Bonometti L."/>
            <person name="Westerberg I."/>
            <person name="Brannstrom I.O."/>
            <person name="Guillou S."/>
            <person name="Cros-Aarteil S."/>
            <person name="Calhoun S."/>
            <person name="Haridas S."/>
            <person name="Kuo A."/>
            <person name="Mondo S."/>
            <person name="Pangilinan J."/>
            <person name="Riley R."/>
            <person name="LaButti K."/>
            <person name="Andreopoulos B."/>
            <person name="Lipzen A."/>
            <person name="Chen C."/>
            <person name="Yan M."/>
            <person name="Daum C."/>
            <person name="Ng V."/>
            <person name="Clum A."/>
            <person name="Steindorff A."/>
            <person name="Ohm R.A."/>
            <person name="Martin F."/>
            <person name="Silar P."/>
            <person name="Natvig D.O."/>
            <person name="Lalanne C."/>
            <person name="Gautier V."/>
            <person name="Ament-Velasquez S.L."/>
            <person name="Kruys A."/>
            <person name="Hutchinson M.I."/>
            <person name="Powell A.J."/>
            <person name="Barry K."/>
            <person name="Miller A.N."/>
            <person name="Grigoriev I.V."/>
            <person name="Debuchy R."/>
            <person name="Gladieux P."/>
            <person name="Hiltunen Thoren M."/>
            <person name="Johannesson H."/>
        </authorList>
    </citation>
    <scope>NUCLEOTIDE SEQUENCE</scope>
    <source>
        <strain evidence="4">CBS 990.96</strain>
    </source>
</reference>
<dbReference type="GO" id="GO:0005524">
    <property type="term" value="F:ATP binding"/>
    <property type="evidence" value="ECO:0007669"/>
    <property type="project" value="UniProtKB-KW"/>
</dbReference>
<dbReference type="GO" id="GO:0140662">
    <property type="term" value="F:ATP-dependent protein folding chaperone"/>
    <property type="evidence" value="ECO:0007669"/>
    <property type="project" value="InterPro"/>
</dbReference>
<dbReference type="Proteomes" id="UP001301958">
    <property type="component" value="Unassembled WGS sequence"/>
</dbReference>
<reference evidence="4" key="2">
    <citation type="submission" date="2023-05" db="EMBL/GenBank/DDBJ databases">
        <authorList>
            <consortium name="Lawrence Berkeley National Laboratory"/>
            <person name="Steindorff A."/>
            <person name="Hensen N."/>
            <person name="Bonometti L."/>
            <person name="Westerberg I."/>
            <person name="Brannstrom I.O."/>
            <person name="Guillou S."/>
            <person name="Cros-Aarteil S."/>
            <person name="Calhoun S."/>
            <person name="Haridas S."/>
            <person name="Kuo A."/>
            <person name="Mondo S."/>
            <person name="Pangilinan J."/>
            <person name="Riley R."/>
            <person name="Labutti K."/>
            <person name="Andreopoulos B."/>
            <person name="Lipzen A."/>
            <person name="Chen C."/>
            <person name="Yanf M."/>
            <person name="Daum C."/>
            <person name="Ng V."/>
            <person name="Clum A."/>
            <person name="Ohm R."/>
            <person name="Martin F."/>
            <person name="Silar P."/>
            <person name="Natvig D."/>
            <person name="Lalanne C."/>
            <person name="Gautier V."/>
            <person name="Ament-Velasquez S.L."/>
            <person name="Kruys A."/>
            <person name="Hutchinson M.I."/>
            <person name="Powell A.J."/>
            <person name="Barry K."/>
            <person name="Miller A.N."/>
            <person name="Grigoriev I.V."/>
            <person name="Debuchy R."/>
            <person name="Gladieux P."/>
            <person name="Thoren M.H."/>
            <person name="Johannesson H."/>
        </authorList>
    </citation>
    <scope>NUCLEOTIDE SEQUENCE</scope>
    <source>
        <strain evidence="4">CBS 990.96</strain>
    </source>
</reference>